<name>A0A9Q1DG50_CONCO</name>
<sequence>MRCPECRESMRCSAPLQRNYRLANIAEDYRQRGRPRPVPAPSPAPVPCDLCCPGDAAGAVKTCLQCEVSMCAEHLRPHLERPAFRTHPLAQPLGDARQRKCPAHDELYRYYCPQDRALLCQACTIEGQHAGHGLQTLKNTMRDLKEALQVQGQRLNRRISRSEKFLQLRADAERDSQCVRAHSGAGPGAELQRCGGRMAEDRAQLQQAQSSLQALLQQNDPFLFVQEYHSTGKMLRRALKRPLSSPGSVCLDREALVEAMEAKLEEFQTEFRLQISDLIHTVGLETDGEEEEEGREEEVEEEEEDESESDEDEDGDEEDEIRSEGMKRMITANLLMTCTTRRKRRKRKMCPLTEAIQRLCTEALQVQGQRLNRRISRSEKFLQLRADAERDSQRFVEGAEQQVQVVGGQVQGQLGLFLSALRECVRAHSGAGPGAELQRCGGRMAEDRAQLQQAQSSLQALLQQNDPFLFVQEYHSTGKMLRRALKRPLSSPGSVCLDREALVEAMEAKLEEFQTEFRLQISDLIHTVGLLNTAPQDGGREEEEGESESEDEDEDGDPVDEIRSEGDEEDDHNQSADGLCKPEEEEKEEDMSSD</sequence>
<keyword evidence="3" id="KW-0862">Zinc</keyword>
<dbReference type="PROSITE" id="PS50119">
    <property type="entry name" value="ZF_BBOX"/>
    <property type="match status" value="1"/>
</dbReference>
<feature type="region of interest" description="Disordered" evidence="5">
    <location>
        <begin position="532"/>
        <end position="594"/>
    </location>
</feature>
<dbReference type="AlphaFoldDB" id="A0A9Q1DG50"/>
<organism evidence="7 8">
    <name type="scientific">Conger conger</name>
    <name type="common">Conger eel</name>
    <name type="synonym">Muraena conger</name>
    <dbReference type="NCBI Taxonomy" id="82655"/>
    <lineage>
        <taxon>Eukaryota</taxon>
        <taxon>Metazoa</taxon>
        <taxon>Chordata</taxon>
        <taxon>Craniata</taxon>
        <taxon>Vertebrata</taxon>
        <taxon>Euteleostomi</taxon>
        <taxon>Actinopterygii</taxon>
        <taxon>Neopterygii</taxon>
        <taxon>Teleostei</taxon>
        <taxon>Anguilliformes</taxon>
        <taxon>Congridae</taxon>
        <taxon>Conger</taxon>
    </lineage>
</organism>
<dbReference type="InterPro" id="IPR000315">
    <property type="entry name" value="Znf_B-box"/>
</dbReference>
<dbReference type="Gene3D" id="4.10.830.40">
    <property type="match status" value="1"/>
</dbReference>
<dbReference type="EMBL" id="JAFJMO010000008">
    <property type="protein sequence ID" value="KAJ8268740.1"/>
    <property type="molecule type" value="Genomic_DNA"/>
</dbReference>
<dbReference type="Proteomes" id="UP001152803">
    <property type="component" value="Unassembled WGS sequence"/>
</dbReference>
<evidence type="ECO:0000256" key="1">
    <source>
        <dbReference type="ARBA" id="ARBA00022723"/>
    </source>
</evidence>
<evidence type="ECO:0000313" key="8">
    <source>
        <dbReference type="Proteomes" id="UP001152803"/>
    </source>
</evidence>
<accession>A0A9Q1DG50</accession>
<dbReference type="GO" id="GO:0008270">
    <property type="term" value="F:zinc ion binding"/>
    <property type="evidence" value="ECO:0007669"/>
    <property type="project" value="UniProtKB-KW"/>
</dbReference>
<evidence type="ECO:0000256" key="4">
    <source>
        <dbReference type="PROSITE-ProRule" id="PRU00024"/>
    </source>
</evidence>
<dbReference type="PANTHER" id="PTHR25465:SF73">
    <property type="entry name" value="E3 UBIQUITIN_ISG15 LIGASE TRIM25 ISOFORM X1"/>
    <property type="match status" value="1"/>
</dbReference>
<feature type="region of interest" description="Disordered" evidence="5">
    <location>
        <begin position="283"/>
        <end position="326"/>
    </location>
</feature>
<keyword evidence="2 4" id="KW-0863">Zinc-finger</keyword>
<dbReference type="SMART" id="SM00336">
    <property type="entry name" value="BBOX"/>
    <property type="match status" value="1"/>
</dbReference>
<evidence type="ECO:0000313" key="7">
    <source>
        <dbReference type="EMBL" id="KAJ8268740.1"/>
    </source>
</evidence>
<reference evidence="7" key="1">
    <citation type="journal article" date="2023" name="Science">
        <title>Genome structures resolve the early diversification of teleost fishes.</title>
        <authorList>
            <person name="Parey E."/>
            <person name="Louis A."/>
            <person name="Montfort J."/>
            <person name="Bouchez O."/>
            <person name="Roques C."/>
            <person name="Iampietro C."/>
            <person name="Lluch J."/>
            <person name="Castinel A."/>
            <person name="Donnadieu C."/>
            <person name="Desvignes T."/>
            <person name="Floi Bucao C."/>
            <person name="Jouanno E."/>
            <person name="Wen M."/>
            <person name="Mejri S."/>
            <person name="Dirks R."/>
            <person name="Jansen H."/>
            <person name="Henkel C."/>
            <person name="Chen W.J."/>
            <person name="Zahm M."/>
            <person name="Cabau C."/>
            <person name="Klopp C."/>
            <person name="Thompson A.W."/>
            <person name="Robinson-Rechavi M."/>
            <person name="Braasch I."/>
            <person name="Lecointre G."/>
            <person name="Bobe J."/>
            <person name="Postlethwait J.H."/>
            <person name="Berthelot C."/>
            <person name="Roest Crollius H."/>
            <person name="Guiguen Y."/>
        </authorList>
    </citation>
    <scope>NUCLEOTIDE SEQUENCE</scope>
    <source>
        <strain evidence="7">Concon-B</strain>
    </source>
</reference>
<feature type="compositionally biased region" description="Acidic residues" evidence="5">
    <location>
        <begin position="583"/>
        <end position="594"/>
    </location>
</feature>
<dbReference type="OrthoDB" id="342730at2759"/>
<evidence type="ECO:0000256" key="5">
    <source>
        <dbReference type="SAM" id="MobiDB-lite"/>
    </source>
</evidence>
<feature type="domain" description="B box-type" evidence="6">
    <location>
        <begin position="96"/>
        <end position="137"/>
    </location>
</feature>
<dbReference type="CDD" id="cd19802">
    <property type="entry name" value="Bbox1_TRIM8-like"/>
    <property type="match status" value="1"/>
</dbReference>
<evidence type="ECO:0000259" key="6">
    <source>
        <dbReference type="PROSITE" id="PS50119"/>
    </source>
</evidence>
<dbReference type="InterPro" id="IPR051051">
    <property type="entry name" value="E3_ubiq-ligase_TRIM/RNF"/>
</dbReference>
<dbReference type="SUPFAM" id="SSF57845">
    <property type="entry name" value="B-box zinc-binding domain"/>
    <property type="match status" value="1"/>
</dbReference>
<feature type="compositionally biased region" description="Acidic residues" evidence="5">
    <location>
        <begin position="286"/>
        <end position="321"/>
    </location>
</feature>
<dbReference type="Gene3D" id="3.30.160.60">
    <property type="entry name" value="Classic Zinc Finger"/>
    <property type="match status" value="1"/>
</dbReference>
<protein>
    <recommendedName>
        <fullName evidence="6">B box-type domain-containing protein</fullName>
    </recommendedName>
</protein>
<feature type="compositionally biased region" description="Acidic residues" evidence="5">
    <location>
        <begin position="540"/>
        <end position="559"/>
    </location>
</feature>
<keyword evidence="8" id="KW-1185">Reference proteome</keyword>
<evidence type="ECO:0000256" key="2">
    <source>
        <dbReference type="ARBA" id="ARBA00022771"/>
    </source>
</evidence>
<comment type="caution">
    <text evidence="7">The sequence shown here is derived from an EMBL/GenBank/DDBJ whole genome shotgun (WGS) entry which is preliminary data.</text>
</comment>
<dbReference type="Pfam" id="PF00643">
    <property type="entry name" value="zf-B_box"/>
    <property type="match status" value="1"/>
</dbReference>
<dbReference type="PANTHER" id="PTHR25465">
    <property type="entry name" value="B-BOX DOMAIN CONTAINING"/>
    <property type="match status" value="1"/>
</dbReference>
<evidence type="ECO:0000256" key="3">
    <source>
        <dbReference type="ARBA" id="ARBA00022833"/>
    </source>
</evidence>
<proteinExistence type="predicted"/>
<keyword evidence="1" id="KW-0479">Metal-binding</keyword>
<gene>
    <name evidence="7" type="ORF">COCON_G00113470</name>
</gene>